<evidence type="ECO:0000259" key="4">
    <source>
        <dbReference type="PROSITE" id="PS01124"/>
    </source>
</evidence>
<dbReference type="InterPro" id="IPR018060">
    <property type="entry name" value="HTH_AraC"/>
</dbReference>
<keyword evidence="6" id="KW-1185">Reference proteome</keyword>
<dbReference type="InterPro" id="IPR020449">
    <property type="entry name" value="Tscrpt_reg_AraC-type_HTH"/>
</dbReference>
<evidence type="ECO:0000313" key="6">
    <source>
        <dbReference type="Proteomes" id="UP000094224"/>
    </source>
</evidence>
<dbReference type="Pfam" id="PF12833">
    <property type="entry name" value="HTH_18"/>
    <property type="match status" value="1"/>
</dbReference>
<dbReference type="SMART" id="SM00342">
    <property type="entry name" value="HTH_ARAC"/>
    <property type="match status" value="1"/>
</dbReference>
<dbReference type="SUPFAM" id="SSF46689">
    <property type="entry name" value="Homeodomain-like"/>
    <property type="match status" value="1"/>
</dbReference>
<evidence type="ECO:0000256" key="1">
    <source>
        <dbReference type="ARBA" id="ARBA00023015"/>
    </source>
</evidence>
<proteinExistence type="predicted"/>
<organism evidence="5 6">
    <name type="scientific">Mycobacterium sherrisii</name>
    <dbReference type="NCBI Taxonomy" id="243061"/>
    <lineage>
        <taxon>Bacteria</taxon>
        <taxon>Bacillati</taxon>
        <taxon>Actinomycetota</taxon>
        <taxon>Actinomycetes</taxon>
        <taxon>Mycobacteriales</taxon>
        <taxon>Mycobacteriaceae</taxon>
        <taxon>Mycobacterium</taxon>
        <taxon>Mycobacterium simiae complex</taxon>
    </lineage>
</organism>
<sequence>MQLGSNGQTPNAATDVQFDAFEAFLSEQLGPMQLLPDDVKTFRGQIRSVDLGVVQLSKVQCENAFVARRTRKLIAASSSKCLKVAMQLRGTCVLSQGGRQAALAPGDFAIYDTARPDEISGGASFHMEAVIFPRAALQLRQDLLEQLLIRPISGREGVGQLVSGYLRTLARQADDGLNSDSFHLADATLNLLAASFAEQLGDGITTPDDGKKALLLRIRTYIECRLGDPLLDIGSIAAAHHISVRMLHKLFESEDLTVAGWIRMRRLGHCRRDLADPTLAQRPVSSIAAKWGLTDPGYFSRLFKATYGLSPTDYRAAVQRTTSS</sequence>
<dbReference type="PANTHER" id="PTHR46796:SF6">
    <property type="entry name" value="ARAC SUBFAMILY"/>
    <property type="match status" value="1"/>
</dbReference>
<feature type="domain" description="HTH araC/xylS-type" evidence="4">
    <location>
        <begin position="216"/>
        <end position="317"/>
    </location>
</feature>
<dbReference type="Pfam" id="PF14525">
    <property type="entry name" value="AraC_binding_2"/>
    <property type="match status" value="1"/>
</dbReference>
<gene>
    <name evidence="5" type="ORF">BHQ21_24975</name>
</gene>
<dbReference type="Gene3D" id="1.10.10.60">
    <property type="entry name" value="Homeodomain-like"/>
    <property type="match status" value="1"/>
</dbReference>
<dbReference type="InterPro" id="IPR009057">
    <property type="entry name" value="Homeodomain-like_sf"/>
</dbReference>
<dbReference type="InterPro" id="IPR035418">
    <property type="entry name" value="AraC-bd_2"/>
</dbReference>
<accession>A0A1E3SDS6</accession>
<dbReference type="GO" id="GO:0043565">
    <property type="term" value="F:sequence-specific DNA binding"/>
    <property type="evidence" value="ECO:0007669"/>
    <property type="project" value="InterPro"/>
</dbReference>
<keyword evidence="2" id="KW-0238">DNA-binding</keyword>
<evidence type="ECO:0000256" key="2">
    <source>
        <dbReference type="ARBA" id="ARBA00023125"/>
    </source>
</evidence>
<dbReference type="AlphaFoldDB" id="A0A1E3SDS6"/>
<dbReference type="PANTHER" id="PTHR46796">
    <property type="entry name" value="HTH-TYPE TRANSCRIPTIONAL ACTIVATOR RHAS-RELATED"/>
    <property type="match status" value="1"/>
</dbReference>
<dbReference type="STRING" id="243061.AWC25_11620"/>
<comment type="caution">
    <text evidence="5">The sequence shown here is derived from an EMBL/GenBank/DDBJ whole genome shotgun (WGS) entry which is preliminary data.</text>
</comment>
<dbReference type="PROSITE" id="PS01124">
    <property type="entry name" value="HTH_ARAC_FAMILY_2"/>
    <property type="match status" value="1"/>
</dbReference>
<keyword evidence="3" id="KW-0804">Transcription</keyword>
<evidence type="ECO:0000313" key="5">
    <source>
        <dbReference type="EMBL" id="ODQ99822.1"/>
    </source>
</evidence>
<name>A0A1E3SDS6_9MYCO</name>
<dbReference type="GO" id="GO:0003700">
    <property type="term" value="F:DNA-binding transcription factor activity"/>
    <property type="evidence" value="ECO:0007669"/>
    <property type="project" value="InterPro"/>
</dbReference>
<dbReference type="PRINTS" id="PR00032">
    <property type="entry name" value="HTHARAC"/>
</dbReference>
<evidence type="ECO:0000256" key="3">
    <source>
        <dbReference type="ARBA" id="ARBA00023163"/>
    </source>
</evidence>
<dbReference type="InterPro" id="IPR050204">
    <property type="entry name" value="AraC_XylS_family_regulators"/>
</dbReference>
<reference evidence="6" key="1">
    <citation type="submission" date="2016-09" db="EMBL/GenBank/DDBJ databases">
        <authorList>
            <person name="Greninger A.L."/>
            <person name="Jerome K.R."/>
            <person name="Mcnair B."/>
            <person name="Wallis C."/>
            <person name="Fang F."/>
        </authorList>
    </citation>
    <scope>NUCLEOTIDE SEQUENCE [LARGE SCALE GENOMIC DNA]</scope>
    <source>
        <strain evidence="6">BC1_M4</strain>
    </source>
</reference>
<dbReference type="Proteomes" id="UP000094224">
    <property type="component" value="Unassembled WGS sequence"/>
</dbReference>
<keyword evidence="1" id="KW-0805">Transcription regulation</keyword>
<protein>
    <recommendedName>
        <fullName evidence="4">HTH araC/xylS-type domain-containing protein</fullName>
    </recommendedName>
</protein>
<dbReference type="EMBL" id="MIHC01000072">
    <property type="protein sequence ID" value="ODQ99822.1"/>
    <property type="molecule type" value="Genomic_DNA"/>
</dbReference>